<dbReference type="AlphaFoldDB" id="A0A378PK81"/>
<proteinExistence type="predicted"/>
<evidence type="ECO:0000313" key="2">
    <source>
        <dbReference type="EMBL" id="STY86838.1"/>
    </source>
</evidence>
<feature type="transmembrane region" description="Helical" evidence="1">
    <location>
        <begin position="15"/>
        <end position="32"/>
    </location>
</feature>
<accession>A0A378PK81</accession>
<protein>
    <recommendedName>
        <fullName evidence="4">Permease</fullName>
    </recommendedName>
</protein>
<keyword evidence="1" id="KW-0812">Transmembrane</keyword>
<reference evidence="2 3" key="1">
    <citation type="submission" date="2018-06" db="EMBL/GenBank/DDBJ databases">
        <authorList>
            <consortium name="Pathogen Informatics"/>
            <person name="Doyle S."/>
        </authorList>
    </citation>
    <scope>NUCLEOTIDE SEQUENCE [LARGE SCALE GENOMIC DNA]</scope>
    <source>
        <strain evidence="2 3">NCTC11227</strain>
    </source>
</reference>
<keyword evidence="1" id="KW-0472">Membrane</keyword>
<dbReference type="Proteomes" id="UP000255102">
    <property type="component" value="Unassembled WGS sequence"/>
</dbReference>
<evidence type="ECO:0000313" key="3">
    <source>
        <dbReference type="Proteomes" id="UP000255102"/>
    </source>
</evidence>
<keyword evidence="1" id="KW-1133">Transmembrane helix</keyword>
<feature type="transmembrane region" description="Helical" evidence="1">
    <location>
        <begin position="44"/>
        <end position="65"/>
    </location>
</feature>
<sequence>MPMADYVLSATDKLGLLPLITPTLVYAGIAISRSEVALFKKSGVKIAIIALLTFTGTYLGSVVIADFML</sequence>
<evidence type="ECO:0008006" key="4">
    <source>
        <dbReference type="Google" id="ProtNLM"/>
    </source>
</evidence>
<name>A0A378PK81_9GAMM</name>
<dbReference type="EMBL" id="UGPW01000001">
    <property type="protein sequence ID" value="STY86838.1"/>
    <property type="molecule type" value="Genomic_DNA"/>
</dbReference>
<gene>
    <name evidence="2" type="ORF">NCTC11227_00836</name>
</gene>
<evidence type="ECO:0000256" key="1">
    <source>
        <dbReference type="SAM" id="Phobius"/>
    </source>
</evidence>
<organism evidence="2 3">
    <name type="scientific">Moraxella ovis</name>
    <dbReference type="NCBI Taxonomy" id="29433"/>
    <lineage>
        <taxon>Bacteria</taxon>
        <taxon>Pseudomonadati</taxon>
        <taxon>Pseudomonadota</taxon>
        <taxon>Gammaproteobacteria</taxon>
        <taxon>Moraxellales</taxon>
        <taxon>Moraxellaceae</taxon>
        <taxon>Moraxella</taxon>
    </lineage>
</organism>